<feature type="domain" description="Clp1 N-terminal" evidence="10">
    <location>
        <begin position="21"/>
        <end position="110"/>
    </location>
</feature>
<dbReference type="PANTHER" id="PTHR12755:SF6">
    <property type="entry name" value="POLYRIBONUCLEOTIDE 5'-HYDROXYL-KINASE CLP1"/>
    <property type="match status" value="1"/>
</dbReference>
<evidence type="ECO:0000256" key="6">
    <source>
        <dbReference type="ARBA" id="ARBA00022840"/>
    </source>
</evidence>
<feature type="binding site" evidence="8">
    <location>
        <begin position="148"/>
        <end position="153"/>
    </location>
    <ligand>
        <name>ATP</name>
        <dbReference type="ChEBI" id="CHEBI:30616"/>
    </ligand>
</feature>
<accession>A0A1E3Q759</accession>
<dbReference type="InterPro" id="IPR032319">
    <property type="entry name" value="CLP1_P"/>
</dbReference>
<dbReference type="OrthoDB" id="258143at2759"/>
<dbReference type="Pfam" id="PF16575">
    <property type="entry name" value="CLP1_P"/>
    <property type="match status" value="1"/>
</dbReference>
<evidence type="ECO:0000313" key="12">
    <source>
        <dbReference type="EMBL" id="ODQ73535.1"/>
    </source>
</evidence>
<keyword evidence="4 8" id="KW-0507">mRNA processing</keyword>
<dbReference type="InterPro" id="IPR028606">
    <property type="entry name" value="Clp1"/>
</dbReference>
<dbReference type="PANTHER" id="PTHR12755">
    <property type="entry name" value="CLEAVAGE/POLYADENYLATION FACTOR IA SUBUNIT CLP1P"/>
    <property type="match status" value="1"/>
</dbReference>
<dbReference type="InterPro" id="IPR010655">
    <property type="entry name" value="Clp1_C"/>
</dbReference>
<dbReference type="AlphaFoldDB" id="A0A1E3Q759"/>
<dbReference type="EMBL" id="KV454293">
    <property type="protein sequence ID" value="ODQ73535.1"/>
    <property type="molecule type" value="Genomic_DNA"/>
</dbReference>
<organism evidence="12 13">
    <name type="scientific">Lipomyces starkeyi NRRL Y-11557</name>
    <dbReference type="NCBI Taxonomy" id="675824"/>
    <lineage>
        <taxon>Eukaryota</taxon>
        <taxon>Fungi</taxon>
        <taxon>Dikarya</taxon>
        <taxon>Ascomycota</taxon>
        <taxon>Saccharomycotina</taxon>
        <taxon>Lipomycetes</taxon>
        <taxon>Lipomycetales</taxon>
        <taxon>Lipomycetaceae</taxon>
        <taxon>Lipomyces</taxon>
    </lineage>
</organism>
<evidence type="ECO:0000256" key="5">
    <source>
        <dbReference type="ARBA" id="ARBA00022741"/>
    </source>
</evidence>
<reference evidence="12 13" key="1">
    <citation type="journal article" date="2016" name="Proc. Natl. Acad. Sci. U.S.A.">
        <title>Comparative genomics of biotechnologically important yeasts.</title>
        <authorList>
            <person name="Riley R."/>
            <person name="Haridas S."/>
            <person name="Wolfe K.H."/>
            <person name="Lopes M.R."/>
            <person name="Hittinger C.T."/>
            <person name="Goeker M."/>
            <person name="Salamov A.A."/>
            <person name="Wisecaver J.H."/>
            <person name="Long T.M."/>
            <person name="Calvey C.H."/>
            <person name="Aerts A.L."/>
            <person name="Barry K.W."/>
            <person name="Choi C."/>
            <person name="Clum A."/>
            <person name="Coughlan A.Y."/>
            <person name="Deshpande S."/>
            <person name="Douglass A.P."/>
            <person name="Hanson S.J."/>
            <person name="Klenk H.-P."/>
            <person name="LaButti K.M."/>
            <person name="Lapidus A."/>
            <person name="Lindquist E.A."/>
            <person name="Lipzen A.M."/>
            <person name="Meier-Kolthoff J.P."/>
            <person name="Ohm R.A."/>
            <person name="Otillar R.P."/>
            <person name="Pangilinan J.L."/>
            <person name="Peng Y."/>
            <person name="Rokas A."/>
            <person name="Rosa C.A."/>
            <person name="Scheuner C."/>
            <person name="Sibirny A.A."/>
            <person name="Slot J.C."/>
            <person name="Stielow J.B."/>
            <person name="Sun H."/>
            <person name="Kurtzman C.P."/>
            <person name="Blackwell M."/>
            <person name="Grigoriev I.V."/>
            <person name="Jeffries T.W."/>
        </authorList>
    </citation>
    <scope>NUCLEOTIDE SEQUENCE [LARGE SCALE GENOMIC DNA]</scope>
    <source>
        <strain evidence="12 13">NRRL Y-11557</strain>
    </source>
</reference>
<dbReference type="InterPro" id="IPR038238">
    <property type="entry name" value="Clp1_C_sf"/>
</dbReference>
<dbReference type="Proteomes" id="UP000094385">
    <property type="component" value="Unassembled WGS sequence"/>
</dbReference>
<dbReference type="Gene3D" id="2.60.120.1030">
    <property type="entry name" value="Clp1, DNA binding domain"/>
    <property type="match status" value="1"/>
</dbReference>
<evidence type="ECO:0000256" key="8">
    <source>
        <dbReference type="HAMAP-Rule" id="MF_03035"/>
    </source>
</evidence>
<dbReference type="InterPro" id="IPR045116">
    <property type="entry name" value="Clp1/Grc3"/>
</dbReference>
<dbReference type="STRING" id="675824.A0A1E3Q759"/>
<evidence type="ECO:0000259" key="10">
    <source>
        <dbReference type="Pfam" id="PF16573"/>
    </source>
</evidence>
<feature type="domain" description="Clp1 C-terminal" evidence="9">
    <location>
        <begin position="353"/>
        <end position="469"/>
    </location>
</feature>
<feature type="domain" description="Clp1 P-loop" evidence="11">
    <location>
        <begin position="145"/>
        <end position="347"/>
    </location>
</feature>
<dbReference type="Gene3D" id="3.40.50.300">
    <property type="entry name" value="P-loop containing nucleotide triphosphate hydrolases"/>
    <property type="match status" value="1"/>
</dbReference>
<dbReference type="SUPFAM" id="SSF52540">
    <property type="entry name" value="P-loop containing nucleoside triphosphate hydrolases"/>
    <property type="match status" value="1"/>
</dbReference>
<dbReference type="GO" id="GO:0031124">
    <property type="term" value="P:mRNA 3'-end processing"/>
    <property type="evidence" value="ECO:0007669"/>
    <property type="project" value="UniProtKB-UniRule"/>
</dbReference>
<proteinExistence type="inferred from homology"/>
<dbReference type="HAMAP" id="MF_03035">
    <property type="entry name" value="Clp1"/>
    <property type="match status" value="1"/>
</dbReference>
<gene>
    <name evidence="8" type="primary">CLP1</name>
    <name evidence="12" type="ORF">LIPSTDRAFT_2761</name>
</gene>
<comment type="subcellular location">
    <subcellularLocation>
        <location evidence="1 8">Nucleus</location>
    </subcellularLocation>
</comment>
<feature type="binding site" evidence="8">
    <location>
        <position position="26"/>
    </location>
    <ligand>
        <name>ATP</name>
        <dbReference type="ChEBI" id="CHEBI:30616"/>
    </ligand>
</feature>
<dbReference type="GO" id="GO:0051731">
    <property type="term" value="F:polynucleotide 5'-hydroxyl-kinase activity"/>
    <property type="evidence" value="ECO:0007669"/>
    <property type="project" value="InterPro"/>
</dbReference>
<evidence type="ECO:0000256" key="3">
    <source>
        <dbReference type="ARBA" id="ARBA00019824"/>
    </source>
</evidence>
<evidence type="ECO:0000256" key="7">
    <source>
        <dbReference type="ARBA" id="ARBA00023242"/>
    </source>
</evidence>
<evidence type="ECO:0000256" key="1">
    <source>
        <dbReference type="ARBA" id="ARBA00004123"/>
    </source>
</evidence>
<evidence type="ECO:0000259" key="9">
    <source>
        <dbReference type="Pfam" id="PF06807"/>
    </source>
</evidence>
<dbReference type="GO" id="GO:0006388">
    <property type="term" value="P:tRNA splicing, via endonucleolytic cleavage and ligation"/>
    <property type="evidence" value="ECO:0007669"/>
    <property type="project" value="TreeGrafter"/>
</dbReference>
<evidence type="ECO:0000313" key="13">
    <source>
        <dbReference type="Proteomes" id="UP000094385"/>
    </source>
</evidence>
<dbReference type="GO" id="GO:0005849">
    <property type="term" value="C:mRNA cleavage factor complex"/>
    <property type="evidence" value="ECO:0007669"/>
    <property type="project" value="UniProtKB-UniRule"/>
</dbReference>
<sequence length="469" mass="51483">MDLPGLSSAGQSSVTNNTVDLRPETEWRFEVGLDSIVTLKVLQGNAEIFGTELAVGPTYSFTATKLSMFTWRGCRFEWSGDPLAEYISEESVMSSYANLHFALEKLRMQAAEKDAHYKKEVMKEVDIGQFGSAEEGDGPRVLIIGSRSSGKTTLAKILTAYAVKMGRSPMVVSLDPKEGMLSLPGTISAASFSTMMDVEEEESWGSSATTGPMHVPPKNPTVYYFGSDSPTDNIRFYKSLVSRLSIAISSRLEMDHRARVSGCIIDAAGIIDQKVGYDLIDSIVSDLAVDVIVTIGNERLYNDLLKRYQPRKQITVVKVQRSGGVVEHDATYLRSIQRRMIKEYFYGPPKTALSAFTITADISAFTVYKRSEQSHLVSSSALPIGSDETTALLSLVTKVEVSPALQNAILAVLYASAKDTEDDIAEASVMGFVNILDIDETKKKVKVLMPIQARLPSQVLLMGSYHYLE</sequence>
<comment type="subunit">
    <text evidence="8">Component of a pre-mRNA cleavage factor complex. Interacts directly with PCF11.</text>
</comment>
<name>A0A1E3Q759_LIPST</name>
<keyword evidence="7 8" id="KW-0539">Nucleus</keyword>
<dbReference type="InterPro" id="IPR027417">
    <property type="entry name" value="P-loop_NTPase"/>
</dbReference>
<keyword evidence="13" id="KW-1185">Reference proteome</keyword>
<dbReference type="Gene3D" id="2.40.30.330">
    <property type="entry name" value="Pre-mRNA cleavage complex subunit Clp1, C-terminal domain"/>
    <property type="match status" value="1"/>
</dbReference>
<evidence type="ECO:0000259" key="11">
    <source>
        <dbReference type="Pfam" id="PF16575"/>
    </source>
</evidence>
<keyword evidence="5 8" id="KW-0547">Nucleotide-binding</keyword>
<keyword evidence="6 8" id="KW-0067">ATP-binding</keyword>
<evidence type="ECO:0000256" key="4">
    <source>
        <dbReference type="ARBA" id="ARBA00022664"/>
    </source>
</evidence>
<comment type="function">
    <text evidence="8">Required for endonucleolytic cleavage during polyadenylation-dependent pre-mRNA 3'-end formation.</text>
</comment>
<dbReference type="GO" id="GO:0005524">
    <property type="term" value="F:ATP binding"/>
    <property type="evidence" value="ECO:0007669"/>
    <property type="project" value="UniProtKB-UniRule"/>
</dbReference>
<protein>
    <recommendedName>
        <fullName evidence="3">Polynucleotide 5'-hydroxyl-kinase GRC3</fullName>
    </recommendedName>
    <alternativeName>
        <fullName evidence="2">Polynucleotide 5'-hydroxyl-kinase grc3</fullName>
    </alternativeName>
</protein>
<feature type="binding site" evidence="8">
    <location>
        <position position="65"/>
    </location>
    <ligand>
        <name>ATP</name>
        <dbReference type="ChEBI" id="CHEBI:30616"/>
    </ligand>
</feature>
<evidence type="ECO:0000256" key="2">
    <source>
        <dbReference type="ARBA" id="ARBA00018706"/>
    </source>
</evidence>
<dbReference type="Pfam" id="PF16573">
    <property type="entry name" value="CLP1_N"/>
    <property type="match status" value="1"/>
</dbReference>
<dbReference type="InterPro" id="IPR032324">
    <property type="entry name" value="Clp1_N"/>
</dbReference>
<comment type="similarity">
    <text evidence="8">Belongs to the Clp1 family. Clp1 subfamily.</text>
</comment>
<dbReference type="InterPro" id="IPR038239">
    <property type="entry name" value="Clp1_N_sf"/>
</dbReference>
<dbReference type="Pfam" id="PF06807">
    <property type="entry name" value="Clp1"/>
    <property type="match status" value="1"/>
</dbReference>